<feature type="signal peptide" evidence="1">
    <location>
        <begin position="1"/>
        <end position="22"/>
    </location>
</feature>
<name>A0A9P9YIU1_9MUSC</name>
<keyword evidence="3" id="KW-1185">Reference proteome</keyword>
<evidence type="ECO:0000313" key="2">
    <source>
        <dbReference type="EMBL" id="KAI8037758.1"/>
    </source>
</evidence>
<dbReference type="EMBL" id="JAMKOV010000010">
    <property type="protein sequence ID" value="KAI8037758.1"/>
    <property type="molecule type" value="Genomic_DNA"/>
</dbReference>
<proteinExistence type="predicted"/>
<comment type="caution">
    <text evidence="2">The sequence shown here is derived from an EMBL/GenBank/DDBJ whole genome shotgun (WGS) entry which is preliminary data.</text>
</comment>
<accession>A0A9P9YIU1</accession>
<reference evidence="2" key="1">
    <citation type="journal article" date="2023" name="Genome Biol. Evol.">
        <title>Long-read-based Genome Assembly of Drosophila gunungcola Reveals Fewer Chemosensory Genes in Flower-breeding Species.</title>
        <authorList>
            <person name="Negi A."/>
            <person name="Liao B.Y."/>
            <person name="Yeh S.D."/>
        </authorList>
    </citation>
    <scope>NUCLEOTIDE SEQUENCE</scope>
    <source>
        <strain evidence="2">Sukarami</strain>
    </source>
</reference>
<dbReference type="OrthoDB" id="7870778at2759"/>
<keyword evidence="1" id="KW-0732">Signal</keyword>
<evidence type="ECO:0000313" key="3">
    <source>
        <dbReference type="Proteomes" id="UP001059596"/>
    </source>
</evidence>
<protein>
    <submittedName>
        <fullName evidence="2">Uncharacterized protein</fullName>
    </submittedName>
</protein>
<evidence type="ECO:0000256" key="1">
    <source>
        <dbReference type="SAM" id="SignalP"/>
    </source>
</evidence>
<sequence length="195" mass="21826">MFSKCVYKFILILGLSYLTTFAQPSNESTVATESSLDFSSTFKCLDCREENKGLCRVEDTGYSCYTGPHFRNRTNIKYSFPKTSTNLDVCIPTDINIDSVDAKICCVWSPNSGCQILVTKDHEGEFCFTCRMKHKMEYEGLKSCPCKANSGSGQVYGKTLLIMILTHLFSKLIHSLSESTIIIGSWGLRTSIKIT</sequence>
<dbReference type="Proteomes" id="UP001059596">
    <property type="component" value="Unassembled WGS sequence"/>
</dbReference>
<dbReference type="AlphaFoldDB" id="A0A9P9YIU1"/>
<gene>
    <name evidence="2" type="ORF">M5D96_009258</name>
</gene>
<feature type="chain" id="PRO_5040126397" evidence="1">
    <location>
        <begin position="23"/>
        <end position="195"/>
    </location>
</feature>
<organism evidence="2 3">
    <name type="scientific">Drosophila gunungcola</name>
    <name type="common">fruit fly</name>
    <dbReference type="NCBI Taxonomy" id="103775"/>
    <lineage>
        <taxon>Eukaryota</taxon>
        <taxon>Metazoa</taxon>
        <taxon>Ecdysozoa</taxon>
        <taxon>Arthropoda</taxon>
        <taxon>Hexapoda</taxon>
        <taxon>Insecta</taxon>
        <taxon>Pterygota</taxon>
        <taxon>Neoptera</taxon>
        <taxon>Endopterygota</taxon>
        <taxon>Diptera</taxon>
        <taxon>Brachycera</taxon>
        <taxon>Muscomorpha</taxon>
        <taxon>Ephydroidea</taxon>
        <taxon>Drosophilidae</taxon>
        <taxon>Drosophila</taxon>
        <taxon>Sophophora</taxon>
    </lineage>
</organism>